<feature type="region of interest" description="Disordered" evidence="1">
    <location>
        <begin position="426"/>
        <end position="475"/>
    </location>
</feature>
<gene>
    <name evidence="4" type="ORF">TL16_g05350</name>
</gene>
<dbReference type="Gene3D" id="2.30.42.10">
    <property type="match status" value="1"/>
</dbReference>
<dbReference type="SUPFAM" id="SSF52096">
    <property type="entry name" value="ClpP/crotonase"/>
    <property type="match status" value="1"/>
</dbReference>
<reference evidence="5" key="1">
    <citation type="journal article" date="2023" name="Commun. Biol.">
        <title>Genome analysis of Parmales, the sister group of diatoms, reveals the evolutionary specialization of diatoms from phago-mixotrophs to photoautotrophs.</title>
        <authorList>
            <person name="Ban H."/>
            <person name="Sato S."/>
            <person name="Yoshikawa S."/>
            <person name="Yamada K."/>
            <person name="Nakamura Y."/>
            <person name="Ichinomiya M."/>
            <person name="Sato N."/>
            <person name="Blanc-Mathieu R."/>
            <person name="Endo H."/>
            <person name="Kuwata A."/>
            <person name="Ogata H."/>
        </authorList>
    </citation>
    <scope>NUCLEOTIDE SEQUENCE [LARGE SCALE GENOMIC DNA]</scope>
</reference>
<evidence type="ECO:0000256" key="2">
    <source>
        <dbReference type="SAM" id="SignalP"/>
    </source>
</evidence>
<evidence type="ECO:0000259" key="3">
    <source>
        <dbReference type="SMART" id="SM00245"/>
    </source>
</evidence>
<dbReference type="PANTHER" id="PTHR32060:SF22">
    <property type="entry name" value="CARBOXYL-TERMINAL-PROCESSING PEPTIDASE 3, CHLOROPLASTIC"/>
    <property type="match status" value="1"/>
</dbReference>
<dbReference type="InterPro" id="IPR029045">
    <property type="entry name" value="ClpP/crotonase-like_dom_sf"/>
</dbReference>
<dbReference type="GO" id="GO:0004175">
    <property type="term" value="F:endopeptidase activity"/>
    <property type="evidence" value="ECO:0007669"/>
    <property type="project" value="TreeGrafter"/>
</dbReference>
<sequence length="596" mass="66171">MHARFRLLPVFLILSLSSSFTCVPPHLRHPTTLHYRRQPTDPPLLPKIINKSNSNLLKAFSTFLAVTIPLSLSTSTSSPPPTPSDSFDSAIDLIRYSFYDNTGGALYPRTPQGIDFWSKKIRASPALEPEKINKILDKINDPFTSYIPPPTPLSTRKKLTLNKNNPGFLSTGAIVKLPPLHSTLLPQKFKPPSSKFLPSGIYDKTFPEVTAVLPNSLAERSGISTGTLILKVGDSEWFSGARGRESFQVFNDEALPLNSRYAQSRTKASGVGTGGIFGKVKIVVATPVVREEGEFEKVDGWRISNVMLEDFEEISRGNDVEFEMINSGRNRIVYVRLPNFSRQTTQLFVEKFKNNVNVNNVDGVVLDLRNNFGGVIQEAFMLAGGIIGVDEQDTVLAYTLDSRGAFRPQEVGEFFADHRFPGFFMSPSEKNDERRKGSDSEYEKPSSFKSLAERRKDKDKLPQNRNRKQKNHPKIVILTNEGTASSAEVFTAALRDNGHARVVGTRTYGKGLIQHIFPLKEGKLKLTIGEYLTPKLQHVSAVGEAKNANLFGGGIKPDVICRSEGIPARKENDLCVKIALEELGVENDIIIPTENR</sequence>
<dbReference type="InterPro" id="IPR005151">
    <property type="entry name" value="Tail-specific_protease"/>
</dbReference>
<dbReference type="PANTHER" id="PTHR32060">
    <property type="entry name" value="TAIL-SPECIFIC PROTEASE"/>
    <property type="match status" value="1"/>
</dbReference>
<dbReference type="Gene3D" id="3.30.750.44">
    <property type="match status" value="2"/>
</dbReference>
<feature type="compositionally biased region" description="Basic and acidic residues" evidence="1">
    <location>
        <begin position="429"/>
        <end position="462"/>
    </location>
</feature>
<dbReference type="AlphaFoldDB" id="A0A9W7E6K7"/>
<dbReference type="GO" id="GO:0008236">
    <property type="term" value="F:serine-type peptidase activity"/>
    <property type="evidence" value="ECO:0007669"/>
    <property type="project" value="InterPro"/>
</dbReference>
<keyword evidence="2" id="KW-0732">Signal</keyword>
<dbReference type="Gene3D" id="3.90.226.10">
    <property type="entry name" value="2-enoyl-CoA Hydratase, Chain A, domain 1"/>
    <property type="match status" value="2"/>
</dbReference>
<evidence type="ECO:0000256" key="1">
    <source>
        <dbReference type="SAM" id="MobiDB-lite"/>
    </source>
</evidence>
<dbReference type="GO" id="GO:0006508">
    <property type="term" value="P:proteolysis"/>
    <property type="evidence" value="ECO:0007669"/>
    <property type="project" value="InterPro"/>
</dbReference>
<evidence type="ECO:0000313" key="4">
    <source>
        <dbReference type="EMBL" id="GMH70204.1"/>
    </source>
</evidence>
<dbReference type="EMBL" id="BLQM01000155">
    <property type="protein sequence ID" value="GMH70204.1"/>
    <property type="molecule type" value="Genomic_DNA"/>
</dbReference>
<protein>
    <recommendedName>
        <fullName evidence="3">Tail specific protease domain-containing protein</fullName>
    </recommendedName>
</protein>
<name>A0A9W7E6K7_9STRA</name>
<organism evidence="4 5">
    <name type="scientific">Triparma laevis f. inornata</name>
    <dbReference type="NCBI Taxonomy" id="1714386"/>
    <lineage>
        <taxon>Eukaryota</taxon>
        <taxon>Sar</taxon>
        <taxon>Stramenopiles</taxon>
        <taxon>Ochrophyta</taxon>
        <taxon>Bolidophyceae</taxon>
        <taxon>Parmales</taxon>
        <taxon>Triparmaceae</taxon>
        <taxon>Triparma</taxon>
    </lineage>
</organism>
<evidence type="ECO:0000313" key="5">
    <source>
        <dbReference type="Proteomes" id="UP001162640"/>
    </source>
</evidence>
<accession>A0A9W7E6K7</accession>
<feature type="domain" description="Tail specific protease" evidence="3">
    <location>
        <begin position="303"/>
        <end position="562"/>
    </location>
</feature>
<feature type="signal peptide" evidence="2">
    <location>
        <begin position="1"/>
        <end position="19"/>
    </location>
</feature>
<dbReference type="Proteomes" id="UP001162640">
    <property type="component" value="Unassembled WGS sequence"/>
</dbReference>
<dbReference type="InterPro" id="IPR036034">
    <property type="entry name" value="PDZ_sf"/>
</dbReference>
<comment type="caution">
    <text evidence="4">The sequence shown here is derived from an EMBL/GenBank/DDBJ whole genome shotgun (WGS) entry which is preliminary data.</text>
</comment>
<feature type="chain" id="PRO_5040980911" description="Tail specific protease domain-containing protein" evidence="2">
    <location>
        <begin position="20"/>
        <end position="596"/>
    </location>
</feature>
<dbReference type="SMART" id="SM00245">
    <property type="entry name" value="TSPc"/>
    <property type="match status" value="1"/>
</dbReference>
<proteinExistence type="predicted"/>
<dbReference type="Pfam" id="PF03572">
    <property type="entry name" value="Peptidase_S41"/>
    <property type="match status" value="1"/>
</dbReference>